<accession>A0A6B0V624</accession>
<feature type="chain" id="PRO_5025661937" evidence="1">
    <location>
        <begin position="24"/>
        <end position="227"/>
    </location>
</feature>
<sequence length="227" mass="25355">MTGFTRVPALALCVLCFVAQISTSTVSQKKVSFEGARNVTIAYRLDGNGFKYATEREISTVKVWLQEVQYQADTQLTGILLNSTSMGSCGSGRLIHAGTVLGEMKKDLTRGSVTPNIMCVITKEKLYQDNLADLLGYTLDKTLCYSTVPMILTYDRSQGRINQTGILFAELVLNSTSDDIIKEYAKNYDDRIAWKQYFNVCNKKNNRNKYSGTGKRSAVHLSQVRRS</sequence>
<feature type="signal peptide" evidence="1">
    <location>
        <begin position="1"/>
        <end position="23"/>
    </location>
</feature>
<proteinExistence type="predicted"/>
<keyword evidence="1" id="KW-0732">Signal</keyword>
<organism evidence="2">
    <name type="scientific">Ixodes ricinus</name>
    <name type="common">Common tick</name>
    <name type="synonym">Acarus ricinus</name>
    <dbReference type="NCBI Taxonomy" id="34613"/>
    <lineage>
        <taxon>Eukaryota</taxon>
        <taxon>Metazoa</taxon>
        <taxon>Ecdysozoa</taxon>
        <taxon>Arthropoda</taxon>
        <taxon>Chelicerata</taxon>
        <taxon>Arachnida</taxon>
        <taxon>Acari</taxon>
        <taxon>Parasitiformes</taxon>
        <taxon>Ixodida</taxon>
        <taxon>Ixodoidea</taxon>
        <taxon>Ixodidae</taxon>
        <taxon>Ixodinae</taxon>
        <taxon>Ixodes</taxon>
    </lineage>
</organism>
<protein>
    <submittedName>
        <fullName evidence="2">Putative lipocalin</fullName>
    </submittedName>
</protein>
<evidence type="ECO:0000256" key="1">
    <source>
        <dbReference type="SAM" id="SignalP"/>
    </source>
</evidence>
<dbReference type="AlphaFoldDB" id="A0A6B0V624"/>
<name>A0A6B0V624_IXORI</name>
<reference evidence="2" key="1">
    <citation type="submission" date="2019-12" db="EMBL/GenBank/DDBJ databases">
        <title>An insight into the sialome of adult female Ixodes ricinus ticks feeding for 6 days.</title>
        <authorList>
            <person name="Perner J."/>
            <person name="Ribeiro J.M.C."/>
        </authorList>
    </citation>
    <scope>NUCLEOTIDE SEQUENCE</scope>
    <source>
        <strain evidence="2">Semi-engorged</strain>
        <tissue evidence="2">Salivary glands</tissue>
    </source>
</reference>
<dbReference type="EMBL" id="GIFC01014655">
    <property type="protein sequence ID" value="MXU96738.1"/>
    <property type="molecule type" value="Transcribed_RNA"/>
</dbReference>
<evidence type="ECO:0000313" key="2">
    <source>
        <dbReference type="EMBL" id="MXU96738.1"/>
    </source>
</evidence>